<evidence type="ECO:0000313" key="2">
    <source>
        <dbReference type="Proteomes" id="UP000644699"/>
    </source>
</evidence>
<gene>
    <name evidence="1" type="ORF">GCM10011390_43710</name>
</gene>
<protein>
    <recommendedName>
        <fullName evidence="3">PilZ domain-containing protein</fullName>
    </recommendedName>
</protein>
<proteinExistence type="predicted"/>
<comment type="caution">
    <text evidence="1">The sequence shown here is derived from an EMBL/GenBank/DDBJ whole genome shotgun (WGS) entry which is preliminary data.</text>
</comment>
<accession>A0A917A134</accession>
<sequence>MTRSMIDWRGLFGLSSSRRPRGERRAAPRLRTRLRPGKVLSADHAFLADCAILDRSPAGLRIRCFAPIAAEDGLVRVFDEHEGTVRAGRIVWEHVAEMGVTVEGDLIELDADSLRRLKGPYYAIGD</sequence>
<evidence type="ECO:0008006" key="3">
    <source>
        <dbReference type="Google" id="ProtNLM"/>
    </source>
</evidence>
<keyword evidence="2" id="KW-1185">Reference proteome</keyword>
<dbReference type="EMBL" id="BMIQ01000008">
    <property type="protein sequence ID" value="GGE19725.1"/>
    <property type="molecule type" value="Genomic_DNA"/>
</dbReference>
<organism evidence="1 2">
    <name type="scientific">Aureimonas endophytica</name>
    <dbReference type="NCBI Taxonomy" id="2027858"/>
    <lineage>
        <taxon>Bacteria</taxon>
        <taxon>Pseudomonadati</taxon>
        <taxon>Pseudomonadota</taxon>
        <taxon>Alphaproteobacteria</taxon>
        <taxon>Hyphomicrobiales</taxon>
        <taxon>Aurantimonadaceae</taxon>
        <taxon>Aureimonas</taxon>
    </lineage>
</organism>
<reference evidence="1" key="1">
    <citation type="journal article" date="2014" name="Int. J. Syst. Evol. Microbiol.">
        <title>Complete genome sequence of Corynebacterium casei LMG S-19264T (=DSM 44701T), isolated from a smear-ripened cheese.</title>
        <authorList>
            <consortium name="US DOE Joint Genome Institute (JGI-PGF)"/>
            <person name="Walter F."/>
            <person name="Albersmeier A."/>
            <person name="Kalinowski J."/>
            <person name="Ruckert C."/>
        </authorList>
    </citation>
    <scope>NUCLEOTIDE SEQUENCE</scope>
    <source>
        <strain evidence="1">CGMCC 1.15367</strain>
    </source>
</reference>
<evidence type="ECO:0000313" key="1">
    <source>
        <dbReference type="EMBL" id="GGE19725.1"/>
    </source>
</evidence>
<dbReference type="AlphaFoldDB" id="A0A917A134"/>
<dbReference type="Proteomes" id="UP000644699">
    <property type="component" value="Unassembled WGS sequence"/>
</dbReference>
<reference evidence="1" key="2">
    <citation type="submission" date="2020-09" db="EMBL/GenBank/DDBJ databases">
        <authorList>
            <person name="Sun Q."/>
            <person name="Zhou Y."/>
        </authorList>
    </citation>
    <scope>NUCLEOTIDE SEQUENCE</scope>
    <source>
        <strain evidence="1">CGMCC 1.15367</strain>
    </source>
</reference>
<name>A0A917A134_9HYPH</name>